<evidence type="ECO:0000313" key="3">
    <source>
        <dbReference type="Proteomes" id="UP001054252"/>
    </source>
</evidence>
<organism evidence="2 3">
    <name type="scientific">Rubroshorea leprosula</name>
    <dbReference type="NCBI Taxonomy" id="152421"/>
    <lineage>
        <taxon>Eukaryota</taxon>
        <taxon>Viridiplantae</taxon>
        <taxon>Streptophyta</taxon>
        <taxon>Embryophyta</taxon>
        <taxon>Tracheophyta</taxon>
        <taxon>Spermatophyta</taxon>
        <taxon>Magnoliopsida</taxon>
        <taxon>eudicotyledons</taxon>
        <taxon>Gunneridae</taxon>
        <taxon>Pentapetalae</taxon>
        <taxon>rosids</taxon>
        <taxon>malvids</taxon>
        <taxon>Malvales</taxon>
        <taxon>Dipterocarpaceae</taxon>
        <taxon>Rubroshorea</taxon>
    </lineage>
</organism>
<sequence length="122" mass="13508">MEHDKVGVETKSFRSERTEEGMGKEKMDGEEGIPFNILEVEGEQSRCYDDTTDIGSEANNGGEKVCLAPNDHWMPIYAHYLVAGLRFPILGLLPSNSSLPSVSPSSVSLPEMVDKENYEITQ</sequence>
<dbReference type="AlphaFoldDB" id="A0AAV5LVJ5"/>
<comment type="caution">
    <text evidence="2">The sequence shown here is derived from an EMBL/GenBank/DDBJ whole genome shotgun (WGS) entry which is preliminary data.</text>
</comment>
<dbReference type="Proteomes" id="UP001054252">
    <property type="component" value="Unassembled WGS sequence"/>
</dbReference>
<gene>
    <name evidence="2" type="ORF">SLEP1_g48769</name>
</gene>
<feature type="region of interest" description="Disordered" evidence="1">
    <location>
        <begin position="1"/>
        <end position="32"/>
    </location>
</feature>
<proteinExistence type="predicted"/>
<dbReference type="EMBL" id="BPVZ01000148">
    <property type="protein sequence ID" value="GKV41203.1"/>
    <property type="molecule type" value="Genomic_DNA"/>
</dbReference>
<reference evidence="2 3" key="1">
    <citation type="journal article" date="2021" name="Commun. Biol.">
        <title>The genome of Shorea leprosula (Dipterocarpaceae) highlights the ecological relevance of drought in aseasonal tropical rainforests.</title>
        <authorList>
            <person name="Ng K.K.S."/>
            <person name="Kobayashi M.J."/>
            <person name="Fawcett J.A."/>
            <person name="Hatakeyama M."/>
            <person name="Paape T."/>
            <person name="Ng C.H."/>
            <person name="Ang C.C."/>
            <person name="Tnah L.H."/>
            <person name="Lee C.T."/>
            <person name="Nishiyama T."/>
            <person name="Sese J."/>
            <person name="O'Brien M.J."/>
            <person name="Copetti D."/>
            <person name="Mohd Noor M.I."/>
            <person name="Ong R.C."/>
            <person name="Putra M."/>
            <person name="Sireger I.Z."/>
            <person name="Indrioko S."/>
            <person name="Kosugi Y."/>
            <person name="Izuno A."/>
            <person name="Isagi Y."/>
            <person name="Lee S.L."/>
            <person name="Shimizu K.K."/>
        </authorList>
    </citation>
    <scope>NUCLEOTIDE SEQUENCE [LARGE SCALE GENOMIC DNA]</scope>
    <source>
        <strain evidence="2">214</strain>
    </source>
</reference>
<protein>
    <submittedName>
        <fullName evidence="2">Uncharacterized protein</fullName>
    </submittedName>
</protein>
<feature type="compositionally biased region" description="Basic and acidic residues" evidence="1">
    <location>
        <begin position="1"/>
        <end position="29"/>
    </location>
</feature>
<evidence type="ECO:0000256" key="1">
    <source>
        <dbReference type="SAM" id="MobiDB-lite"/>
    </source>
</evidence>
<name>A0AAV5LVJ5_9ROSI</name>
<accession>A0AAV5LVJ5</accession>
<keyword evidence="3" id="KW-1185">Reference proteome</keyword>
<evidence type="ECO:0000313" key="2">
    <source>
        <dbReference type="EMBL" id="GKV41203.1"/>
    </source>
</evidence>